<dbReference type="AlphaFoldDB" id="A0A0H2MHU3"/>
<dbReference type="Pfam" id="PF20239">
    <property type="entry name" value="DUF6596"/>
    <property type="match status" value="1"/>
</dbReference>
<dbReference type="GO" id="GO:0016987">
    <property type="term" value="F:sigma factor activity"/>
    <property type="evidence" value="ECO:0007669"/>
    <property type="project" value="InterPro"/>
</dbReference>
<feature type="domain" description="RNA polymerase sigma factor 70 region 4 type 2" evidence="1">
    <location>
        <begin position="112"/>
        <end position="162"/>
    </location>
</feature>
<dbReference type="Gene3D" id="1.10.10.10">
    <property type="entry name" value="Winged helix-like DNA-binding domain superfamily/Winged helix DNA-binding domain"/>
    <property type="match status" value="1"/>
</dbReference>
<gene>
    <name evidence="3" type="ORF">WH96_01075</name>
</gene>
<evidence type="ECO:0000313" key="3">
    <source>
        <dbReference type="EMBL" id="KLN62159.1"/>
    </source>
</evidence>
<dbReference type="Pfam" id="PF08281">
    <property type="entry name" value="Sigma70_r4_2"/>
    <property type="match status" value="1"/>
</dbReference>
<accession>A0A0H2MHU3</accession>
<feature type="domain" description="DUF6596" evidence="2">
    <location>
        <begin position="181"/>
        <end position="280"/>
    </location>
</feature>
<protein>
    <submittedName>
        <fullName evidence="3">Uncharacterized protein</fullName>
    </submittedName>
</protein>
<dbReference type="EMBL" id="LAQL01000002">
    <property type="protein sequence ID" value="KLN62159.1"/>
    <property type="molecule type" value="Genomic_DNA"/>
</dbReference>
<dbReference type="SUPFAM" id="SSF88659">
    <property type="entry name" value="Sigma3 and sigma4 domains of RNA polymerase sigma factors"/>
    <property type="match status" value="1"/>
</dbReference>
<dbReference type="SUPFAM" id="SSF88946">
    <property type="entry name" value="Sigma2 domain of RNA polymerase sigma factors"/>
    <property type="match status" value="1"/>
</dbReference>
<reference evidence="3 4" key="1">
    <citation type="submission" date="2015-03" db="EMBL/GenBank/DDBJ databases">
        <title>Genome Sequence of Kiloniella spongiae MEBiC09566, isolated from a marine sponge.</title>
        <authorList>
            <person name="Shao Z."/>
            <person name="Wang L."/>
            <person name="Li X."/>
        </authorList>
    </citation>
    <scope>NUCLEOTIDE SEQUENCE [LARGE SCALE GENOMIC DNA]</scope>
    <source>
        <strain evidence="3 4">MEBiC09566</strain>
    </source>
</reference>
<dbReference type="InterPro" id="IPR011990">
    <property type="entry name" value="TPR-like_helical_dom_sf"/>
</dbReference>
<dbReference type="InterPro" id="IPR013324">
    <property type="entry name" value="RNA_pol_sigma_r3/r4-like"/>
</dbReference>
<dbReference type="PATRIC" id="fig|1489064.4.peg.1132"/>
<comment type="caution">
    <text evidence="3">The sequence shown here is derived from an EMBL/GenBank/DDBJ whole genome shotgun (WGS) entry which is preliminary data.</text>
</comment>
<dbReference type="RefSeq" id="WP_047762285.1">
    <property type="nucleotide sequence ID" value="NZ_LAQL01000002.1"/>
</dbReference>
<dbReference type="OrthoDB" id="9780299at2"/>
<dbReference type="InterPro" id="IPR013249">
    <property type="entry name" value="RNA_pol_sigma70_r4_t2"/>
</dbReference>
<dbReference type="Gene3D" id="1.25.40.10">
    <property type="entry name" value="Tetratricopeptide repeat domain"/>
    <property type="match status" value="1"/>
</dbReference>
<organism evidence="3 4">
    <name type="scientific">Kiloniella spongiae</name>
    <dbReference type="NCBI Taxonomy" id="1489064"/>
    <lineage>
        <taxon>Bacteria</taxon>
        <taxon>Pseudomonadati</taxon>
        <taxon>Pseudomonadota</taxon>
        <taxon>Alphaproteobacteria</taxon>
        <taxon>Rhodospirillales</taxon>
        <taxon>Kiloniellaceae</taxon>
        <taxon>Kiloniella</taxon>
    </lineage>
</organism>
<evidence type="ECO:0000313" key="4">
    <source>
        <dbReference type="Proteomes" id="UP000035444"/>
    </source>
</evidence>
<dbReference type="SUPFAM" id="SSF48452">
    <property type="entry name" value="TPR-like"/>
    <property type="match status" value="1"/>
</dbReference>
<dbReference type="GO" id="GO:0003677">
    <property type="term" value="F:DNA binding"/>
    <property type="evidence" value="ECO:0007669"/>
    <property type="project" value="InterPro"/>
</dbReference>
<dbReference type="GO" id="GO:0006352">
    <property type="term" value="P:DNA-templated transcription initiation"/>
    <property type="evidence" value="ECO:0007669"/>
    <property type="project" value="InterPro"/>
</dbReference>
<dbReference type="InterPro" id="IPR013325">
    <property type="entry name" value="RNA_pol_sigma_r2"/>
</dbReference>
<evidence type="ECO:0000259" key="2">
    <source>
        <dbReference type="Pfam" id="PF20239"/>
    </source>
</evidence>
<keyword evidence="4" id="KW-1185">Reference proteome</keyword>
<sequence>MPHHPWLQARFADIRPKAIAALARYFRDIDLAEESFSLACVKALDVWQKQGLPDDPFAWILTVGRNAGRDIIRKNNTRDNHKTLQAQESTNHDAFDDVPQENEFRDDVLRLLFICCHPKLSIQDQSALALKIVIGLSVEEIACAFLVKPKTMEQRITRAKKTIAKDNIPFQSPDLIERAERLKTVSLMLYLLFNEGWSASSGEVQIKVLLCEEAIYLTRLLLSLFPSQTETMGLLALMLFQHARYPARTDNDKLILLEHQNRKLWNQSMIAEAHVLLEKALRHGTPGSFQIQAAIAGVHSNAKAYGVTDWFEIERLYAVLYEFEPTPIVRLNHAVAIAKTKGVGIALAILDDLGEELQNYRWFHSTRAAFLFESGQKERAKTAYQTALTLTPTEPEQAILREKILECEK</sequence>
<dbReference type="PANTHER" id="PTHR47756">
    <property type="entry name" value="BLL6612 PROTEIN-RELATED"/>
    <property type="match status" value="1"/>
</dbReference>
<name>A0A0H2MHU3_9PROT</name>
<dbReference type="InterPro" id="IPR046531">
    <property type="entry name" value="DUF6596"/>
</dbReference>
<dbReference type="PANTHER" id="PTHR47756:SF1">
    <property type="entry name" value="BLL0085 PROTEIN"/>
    <property type="match status" value="1"/>
</dbReference>
<evidence type="ECO:0000259" key="1">
    <source>
        <dbReference type="Pfam" id="PF08281"/>
    </source>
</evidence>
<dbReference type="STRING" id="1489064.WH96_01075"/>
<dbReference type="InterPro" id="IPR036388">
    <property type="entry name" value="WH-like_DNA-bd_sf"/>
</dbReference>
<proteinExistence type="predicted"/>
<dbReference type="Proteomes" id="UP000035444">
    <property type="component" value="Unassembled WGS sequence"/>
</dbReference>